<keyword evidence="1" id="KW-1133">Transmembrane helix</keyword>
<organism evidence="3">
    <name type="scientific">Tetraselmis sp. GSL018</name>
    <dbReference type="NCBI Taxonomy" id="582737"/>
    <lineage>
        <taxon>Eukaryota</taxon>
        <taxon>Viridiplantae</taxon>
        <taxon>Chlorophyta</taxon>
        <taxon>core chlorophytes</taxon>
        <taxon>Chlorodendrophyceae</taxon>
        <taxon>Chlorodendrales</taxon>
        <taxon>Chlorodendraceae</taxon>
        <taxon>Tetraselmis</taxon>
    </lineage>
</organism>
<dbReference type="Pfam" id="PF06985">
    <property type="entry name" value="HET"/>
    <property type="match status" value="1"/>
</dbReference>
<evidence type="ECO:0000313" key="3">
    <source>
        <dbReference type="EMBL" id="JAC68264.1"/>
    </source>
</evidence>
<sequence length="618" mass="68472">MSKRFSSIVMCGRGLQIGFPGRRRRRMIWCSLSILVIVSVSQHILLSVLDASRIGNLRRGDNQYSIMRSLDFTRIFVGLLASLYLYFNHIVRASEMRQGRYLLSCAKDYGRSPSHWTAAASQGVFRESVSSIIYGHNLLAVSMTLLLVVDTVFKLASHFSNLEDVTSEGDKDYVRKTCGDGLSLCRVGWEVSYFLPWCTAVMFVTMSLSILFTPIRCWSPVTAGAVTSTNFVRMRRFVRYMIPLSLVSLVWTCETIFASMFWIGRGADRAFVEAYAVTSVLNFVFEVLVLVWCSSGLSQRSLPAAPVRRPTRGLSWTSRAEAPCLAGSFSGRWLARIRRSLVPHAHAGKWHWRDMFAAVCIVLFSNAELSTGIQVGGIVGVWLLRLAVLALALFFPDKTASFHDLERESTGFGLVADAPQLRAAVLAAVRGAPLDKPLRTYKASMLRMKQTLAVSYRWQPEAVPIAPGHTLNMSAWQMKAVADTIREHRVAYVWVDVLSVPQTGHHVLKMTLLSRMMAVYASAGKTLALRSVEADGSRCGGLWTAPAEVRRSFSPRGADNRRGPESLLTPQCERKAKDVGPAETHMCIMWGMGGSVRGTVAKRGFQGEDSALYGVVDG</sequence>
<dbReference type="InterPro" id="IPR010730">
    <property type="entry name" value="HET"/>
</dbReference>
<feature type="domain" description="Heterokaryon incompatibility" evidence="2">
    <location>
        <begin position="453"/>
        <end position="537"/>
    </location>
</feature>
<proteinExistence type="predicted"/>
<feature type="transmembrane region" description="Helical" evidence="1">
    <location>
        <begin position="132"/>
        <end position="153"/>
    </location>
</feature>
<keyword evidence="1" id="KW-0472">Membrane</keyword>
<feature type="transmembrane region" description="Helical" evidence="1">
    <location>
        <begin position="66"/>
        <end position="87"/>
    </location>
</feature>
<feature type="transmembrane region" description="Helical" evidence="1">
    <location>
        <begin position="27"/>
        <end position="46"/>
    </location>
</feature>
<keyword evidence="1" id="KW-0812">Transmembrane</keyword>
<evidence type="ECO:0000256" key="1">
    <source>
        <dbReference type="SAM" id="Phobius"/>
    </source>
</evidence>
<feature type="transmembrane region" description="Helical" evidence="1">
    <location>
        <begin position="275"/>
        <end position="293"/>
    </location>
</feature>
<accession>A0A061RBW5</accession>
<reference evidence="3" key="1">
    <citation type="submission" date="2014-05" db="EMBL/GenBank/DDBJ databases">
        <title>The transcriptome of the halophilic microalga Tetraselmis sp. GSL018 isolated from the Great Salt Lake, Utah.</title>
        <authorList>
            <person name="Jinkerson R.E."/>
            <person name="D'Adamo S."/>
            <person name="Posewitz M.C."/>
        </authorList>
    </citation>
    <scope>NUCLEOTIDE SEQUENCE</scope>
    <source>
        <strain evidence="3">GSL018</strain>
    </source>
</reference>
<gene>
    <name evidence="3" type="ORF">TSPGSL018_9147</name>
</gene>
<feature type="transmembrane region" description="Helical" evidence="1">
    <location>
        <begin position="240"/>
        <end position="263"/>
    </location>
</feature>
<evidence type="ECO:0000259" key="2">
    <source>
        <dbReference type="Pfam" id="PF06985"/>
    </source>
</evidence>
<dbReference type="AlphaFoldDB" id="A0A061RBW5"/>
<feature type="transmembrane region" description="Helical" evidence="1">
    <location>
        <begin position="373"/>
        <end position="395"/>
    </location>
</feature>
<dbReference type="EMBL" id="GBEZ01018145">
    <property type="protein sequence ID" value="JAC68264.1"/>
    <property type="molecule type" value="Transcribed_RNA"/>
</dbReference>
<feature type="transmembrane region" description="Helical" evidence="1">
    <location>
        <begin position="193"/>
        <end position="212"/>
    </location>
</feature>
<protein>
    <recommendedName>
        <fullName evidence="2">Heterokaryon incompatibility domain-containing protein</fullName>
    </recommendedName>
</protein>
<name>A0A061RBW5_9CHLO</name>